<protein>
    <submittedName>
        <fullName evidence="2">Carboxylic ester hydrolase</fullName>
    </submittedName>
</protein>
<evidence type="ECO:0000313" key="2">
    <source>
        <dbReference type="WBParaSite" id="ES5_v2.g13775.t1"/>
    </source>
</evidence>
<dbReference type="Proteomes" id="UP000887579">
    <property type="component" value="Unplaced"/>
</dbReference>
<proteinExistence type="predicted"/>
<dbReference type="WBParaSite" id="ES5_v2.g13775.t1">
    <property type="protein sequence ID" value="ES5_v2.g13775.t1"/>
    <property type="gene ID" value="ES5_v2.g13775"/>
</dbReference>
<accession>A0AC34F9J4</accession>
<reference evidence="2" key="1">
    <citation type="submission" date="2022-11" db="UniProtKB">
        <authorList>
            <consortium name="WormBaseParasite"/>
        </authorList>
    </citation>
    <scope>IDENTIFICATION</scope>
</reference>
<name>A0AC34F9J4_9BILA</name>
<evidence type="ECO:0000313" key="1">
    <source>
        <dbReference type="Proteomes" id="UP000887579"/>
    </source>
</evidence>
<sequence length="583" mass="66822">MGCKTKLLIFFLIRCGIALTANEDKPFVKLPEYSAFGFQNITKNGISANLFLGLPYAKPPVRFEKPEKLPLTPSKIVNATKWPSPCHQVSDISEWGYNTSEDCLYLNIFTPTKKASTTKKLLPVLIFVHGGGFEYGYSQAYGYEYFVDNFISQDIIMVTLQYRLAHFGFLATSDKIINGNFGHFDQIEALKFLKKNIQAFGGDPNQITVLGHSAGSLSVHTLTLTPLAKDLFNQEIHIAGSNFCHFAIDSEFVFNHSALISKAVGCSQSDTVARKKCLQKVDYKKFWEVRKELKLSDFPYETKDAFYWGTVKDDDLFDGKDIDELQKVAKKRKTLYGIDAGEGLLWTLYTENHFSNVFSYGRGFKPEDRSKAGADTIKRFLRMTMSNSTAYPPTVQEEVIEKIFEYYKIGDRYVAENPLHYFEKYTELYTDLLMKVPTLKEIDIKLDYGFENQYMFQFSYVRPQDRQHIGNLPGHGYFLLYFCGLNIYTSNGLSNTDEEQLVQKNFAEMLSTFVKTGKPSSNNISIPKITRDKFAYVNIDSEISIKDNEFASKLHFWKQLDEIVSHDIIRDIPVKKENYKSEL</sequence>
<organism evidence="1 2">
    <name type="scientific">Panagrolaimus sp. ES5</name>
    <dbReference type="NCBI Taxonomy" id="591445"/>
    <lineage>
        <taxon>Eukaryota</taxon>
        <taxon>Metazoa</taxon>
        <taxon>Ecdysozoa</taxon>
        <taxon>Nematoda</taxon>
        <taxon>Chromadorea</taxon>
        <taxon>Rhabditida</taxon>
        <taxon>Tylenchina</taxon>
        <taxon>Panagrolaimomorpha</taxon>
        <taxon>Panagrolaimoidea</taxon>
        <taxon>Panagrolaimidae</taxon>
        <taxon>Panagrolaimus</taxon>
    </lineage>
</organism>